<dbReference type="OrthoDB" id="5392263at2759"/>
<sequence>MRINFTTCAAVYRNDTFLQELYRWDGATPGIEERNQTLNYQNQITREGCRQVCGTGTSYYTWEEVSSTLTTWILPVVGTLLQAPFESNATRRTFLAIARWVGSPIVSLSYVLWNIKVSAKAALMVDMAVKFDEKPDRKTDFGSMRDSMYLLLVMNQYTLRPDVVERKKEAECLLRIALFSRDLQLTDTDKSLRQMRRILARELREMRRRGAVPVFVSILWFLFAFALSVEGAFGHMGQNTTAHDLALGCLLAWFPVLIMGSIVDRNPIAAEAIRTKLNALVDHVRHSIRNEKHRNHFINSFRDQKDFDYFKVRVDNVASGENKMEEFFEEFAGQARVRWHYGAAHPILSDIEDCYIAEKGRNWLADERDARLHLVLGPVNEEGLMWFDIREFWQVLSAIIIVGGSCGGAFVLSFFTPTVGLGCRSGGYTIFFSVALGLMFFEMTVWLVTSPYEVRAPWLMSVLERLRRYEFFKRWESSTQERWTMLQRRASSFSLVTENRLIRFIAKLAQLPPWKDKRAVRRNVTDSLEARFRRLRNMGTSKRWEIFFFRPVETFNTIWLIYIVLAQTFGWYKTCDCVTSMWAGGGGYLDFSKQDISNSKWVKYYWTAGTCLTAFVMMSSMFYITVEWCQQSFLSTEIYEDAMTGLGYTRDYRCWTYWFRAASRFISRFTFDPLESLGVKFGLIKSRQKTLVWTRKHHHDPDLSHQRVQPLVPLPRHVSSPSIELTDYSTVPHDESAIQDTPAMAHSLFPPAITTRRPRNESDASFTEPTLPIYEQYRRSDDRQSDERPSDDSHRPLIQRPSDVHRSRASSASRRTSGEAQRGGEDRRSSKATDGRSSSEYMLSPTSPLEEQSGFGGWLGLNTTVQSRQGYRRANSDPGSPPFEMETQAGEMGLGIDIGSGMKERVE</sequence>
<dbReference type="Proteomes" id="UP000799424">
    <property type="component" value="Unassembled WGS sequence"/>
</dbReference>
<keyword evidence="4" id="KW-1185">Reference proteome</keyword>
<name>A0A6A7A8T1_9PLEO</name>
<feature type="transmembrane region" description="Helical" evidence="2">
    <location>
        <begin position="427"/>
        <end position="448"/>
    </location>
</feature>
<gene>
    <name evidence="3" type="ORF">CC86DRAFT_318980</name>
</gene>
<feature type="transmembrane region" description="Helical" evidence="2">
    <location>
        <begin position="395"/>
        <end position="415"/>
    </location>
</feature>
<reference evidence="3" key="1">
    <citation type="journal article" date="2020" name="Stud. Mycol.">
        <title>101 Dothideomycetes genomes: a test case for predicting lifestyles and emergence of pathogens.</title>
        <authorList>
            <person name="Haridas S."/>
            <person name="Albert R."/>
            <person name="Binder M."/>
            <person name="Bloem J."/>
            <person name="Labutti K."/>
            <person name="Salamov A."/>
            <person name="Andreopoulos B."/>
            <person name="Baker S."/>
            <person name="Barry K."/>
            <person name="Bills G."/>
            <person name="Bluhm B."/>
            <person name="Cannon C."/>
            <person name="Castanera R."/>
            <person name="Culley D."/>
            <person name="Daum C."/>
            <person name="Ezra D."/>
            <person name="Gonzalez J."/>
            <person name="Henrissat B."/>
            <person name="Kuo A."/>
            <person name="Liang C."/>
            <person name="Lipzen A."/>
            <person name="Lutzoni F."/>
            <person name="Magnuson J."/>
            <person name="Mondo S."/>
            <person name="Nolan M."/>
            <person name="Ohm R."/>
            <person name="Pangilinan J."/>
            <person name="Park H.-J."/>
            <person name="Ramirez L."/>
            <person name="Alfaro M."/>
            <person name="Sun H."/>
            <person name="Tritt A."/>
            <person name="Yoshinaga Y."/>
            <person name="Zwiers L.-H."/>
            <person name="Turgeon B."/>
            <person name="Goodwin S."/>
            <person name="Spatafora J."/>
            <person name="Crous P."/>
            <person name="Grigoriev I."/>
        </authorList>
    </citation>
    <scope>NUCLEOTIDE SEQUENCE</scope>
    <source>
        <strain evidence="3">CBS 113818</strain>
    </source>
</reference>
<evidence type="ECO:0000313" key="3">
    <source>
        <dbReference type="EMBL" id="KAF2829583.1"/>
    </source>
</evidence>
<feature type="transmembrane region" description="Helical" evidence="2">
    <location>
        <begin position="245"/>
        <end position="263"/>
    </location>
</feature>
<proteinExistence type="predicted"/>
<evidence type="ECO:0000256" key="1">
    <source>
        <dbReference type="SAM" id="MobiDB-lite"/>
    </source>
</evidence>
<dbReference type="EMBL" id="MU006221">
    <property type="protein sequence ID" value="KAF2829583.1"/>
    <property type="molecule type" value="Genomic_DNA"/>
</dbReference>
<feature type="region of interest" description="Disordered" evidence="1">
    <location>
        <begin position="749"/>
        <end position="907"/>
    </location>
</feature>
<evidence type="ECO:0000313" key="4">
    <source>
        <dbReference type="Proteomes" id="UP000799424"/>
    </source>
</evidence>
<keyword evidence="2" id="KW-1133">Transmembrane helix</keyword>
<feature type="compositionally biased region" description="Polar residues" evidence="1">
    <location>
        <begin position="835"/>
        <end position="850"/>
    </location>
</feature>
<feature type="compositionally biased region" description="Basic and acidic residues" evidence="1">
    <location>
        <begin position="822"/>
        <end position="834"/>
    </location>
</feature>
<keyword evidence="2" id="KW-0472">Membrane</keyword>
<dbReference type="AlphaFoldDB" id="A0A6A7A8T1"/>
<accession>A0A6A7A8T1</accession>
<feature type="transmembrane region" description="Helical" evidence="2">
    <location>
        <begin position="604"/>
        <end position="626"/>
    </location>
</feature>
<protein>
    <submittedName>
        <fullName evidence="3">Uncharacterized protein</fullName>
    </submittedName>
</protein>
<evidence type="ECO:0000256" key="2">
    <source>
        <dbReference type="SAM" id="Phobius"/>
    </source>
</evidence>
<feature type="transmembrane region" description="Helical" evidence="2">
    <location>
        <begin position="211"/>
        <end position="233"/>
    </location>
</feature>
<keyword evidence="2" id="KW-0812">Transmembrane</keyword>
<organism evidence="3 4">
    <name type="scientific">Ophiobolus disseminans</name>
    <dbReference type="NCBI Taxonomy" id="1469910"/>
    <lineage>
        <taxon>Eukaryota</taxon>
        <taxon>Fungi</taxon>
        <taxon>Dikarya</taxon>
        <taxon>Ascomycota</taxon>
        <taxon>Pezizomycotina</taxon>
        <taxon>Dothideomycetes</taxon>
        <taxon>Pleosporomycetidae</taxon>
        <taxon>Pleosporales</taxon>
        <taxon>Pleosporineae</taxon>
        <taxon>Phaeosphaeriaceae</taxon>
        <taxon>Ophiobolus</taxon>
    </lineage>
</organism>
<feature type="compositionally biased region" description="Basic and acidic residues" evidence="1">
    <location>
        <begin position="776"/>
        <end position="795"/>
    </location>
</feature>